<sequence>SIGRKPTPSLTDKEKASLQGYFVRLRYNDEAVTIPGCRQAGNHLDGDESFCTLAAFKAIVDKFTPRDWKQQCRANVKAPAFPEKPEPAGY</sequence>
<protein>
    <submittedName>
        <fullName evidence="1">Uncharacterized protein</fullName>
    </submittedName>
</protein>
<accession>A0A395NNR9</accession>
<reference evidence="1 2" key="1">
    <citation type="journal article" date="2018" name="PLoS Pathog.">
        <title>Evolution of structural diversity of trichothecenes, a family of toxins produced by plant pathogenic and entomopathogenic fungi.</title>
        <authorList>
            <person name="Proctor R.H."/>
            <person name="McCormick S.P."/>
            <person name="Kim H.S."/>
            <person name="Cardoza R.E."/>
            <person name="Stanley A.M."/>
            <person name="Lindo L."/>
            <person name="Kelly A."/>
            <person name="Brown D.W."/>
            <person name="Lee T."/>
            <person name="Vaughan M.M."/>
            <person name="Alexander N.J."/>
            <person name="Busman M."/>
            <person name="Gutierrez S."/>
        </authorList>
    </citation>
    <scope>NUCLEOTIDE SEQUENCE [LARGE SCALE GENOMIC DNA]</scope>
    <source>
        <strain evidence="1 2">IBT 40837</strain>
    </source>
</reference>
<proteinExistence type="predicted"/>
<dbReference type="AlphaFoldDB" id="A0A395NNR9"/>
<evidence type="ECO:0000313" key="1">
    <source>
        <dbReference type="EMBL" id="RFU77676.1"/>
    </source>
</evidence>
<dbReference type="STRING" id="490622.A0A395NNR9"/>
<keyword evidence="2" id="KW-1185">Reference proteome</keyword>
<organism evidence="1 2">
    <name type="scientific">Trichoderma arundinaceum</name>
    <dbReference type="NCBI Taxonomy" id="490622"/>
    <lineage>
        <taxon>Eukaryota</taxon>
        <taxon>Fungi</taxon>
        <taxon>Dikarya</taxon>
        <taxon>Ascomycota</taxon>
        <taxon>Pezizomycotina</taxon>
        <taxon>Sordariomycetes</taxon>
        <taxon>Hypocreomycetidae</taxon>
        <taxon>Hypocreales</taxon>
        <taxon>Hypocreaceae</taxon>
        <taxon>Trichoderma</taxon>
    </lineage>
</organism>
<evidence type="ECO:0000313" key="2">
    <source>
        <dbReference type="Proteomes" id="UP000266272"/>
    </source>
</evidence>
<dbReference type="OrthoDB" id="5140390at2759"/>
<feature type="non-terminal residue" evidence="1">
    <location>
        <position position="1"/>
    </location>
</feature>
<dbReference type="Proteomes" id="UP000266272">
    <property type="component" value="Unassembled WGS sequence"/>
</dbReference>
<dbReference type="SUPFAM" id="SSF53254">
    <property type="entry name" value="Phosphoglycerate mutase-like"/>
    <property type="match status" value="1"/>
</dbReference>
<name>A0A395NNR9_TRIAR</name>
<dbReference type="InterPro" id="IPR029033">
    <property type="entry name" value="His_PPase_superfam"/>
</dbReference>
<dbReference type="EMBL" id="PXOA01000260">
    <property type="protein sequence ID" value="RFU77676.1"/>
    <property type="molecule type" value="Genomic_DNA"/>
</dbReference>
<comment type="caution">
    <text evidence="1">The sequence shown here is derived from an EMBL/GenBank/DDBJ whole genome shotgun (WGS) entry which is preliminary data.</text>
</comment>
<dbReference type="Gene3D" id="3.40.50.1240">
    <property type="entry name" value="Phosphoglycerate mutase-like"/>
    <property type="match status" value="1"/>
</dbReference>
<gene>
    <name evidence="1" type="ORF">TARUN_4556</name>
</gene>